<evidence type="ECO:0000256" key="2">
    <source>
        <dbReference type="SAM" id="SignalP"/>
    </source>
</evidence>
<evidence type="ECO:0000259" key="3">
    <source>
        <dbReference type="Pfam" id="PF13598"/>
    </source>
</evidence>
<evidence type="ECO:0000256" key="1">
    <source>
        <dbReference type="SAM" id="Coils"/>
    </source>
</evidence>
<dbReference type="InterPro" id="IPR037291">
    <property type="entry name" value="DUF4139"/>
</dbReference>
<feature type="signal peptide" evidence="2">
    <location>
        <begin position="1"/>
        <end position="19"/>
    </location>
</feature>
<dbReference type="PANTHER" id="PTHR31005">
    <property type="entry name" value="DUF4139 DOMAIN-CONTAINING PROTEIN"/>
    <property type="match status" value="1"/>
</dbReference>
<accession>A0ABQ2Y1H2</accession>
<feature type="domain" description="DUF4140" evidence="4">
    <location>
        <begin position="29"/>
        <end position="118"/>
    </location>
</feature>
<evidence type="ECO:0000313" key="6">
    <source>
        <dbReference type="Proteomes" id="UP000653343"/>
    </source>
</evidence>
<dbReference type="InterPro" id="IPR011935">
    <property type="entry name" value="CHP02231"/>
</dbReference>
<feature type="chain" id="PRO_5045474077" description="Mucoidy inhibitor MuiA family protein" evidence="2">
    <location>
        <begin position="20"/>
        <end position="520"/>
    </location>
</feature>
<proteinExistence type="predicted"/>
<feature type="coiled-coil region" evidence="1">
    <location>
        <begin position="154"/>
        <end position="181"/>
    </location>
</feature>
<feature type="domain" description="DUF4139" evidence="3">
    <location>
        <begin position="200"/>
        <end position="512"/>
    </location>
</feature>
<name>A0ABQ2Y1H2_9BURK</name>
<organism evidence="5 6">
    <name type="scientific">Undibacterium squillarum</name>
    <dbReference type="NCBI Taxonomy" id="1131567"/>
    <lineage>
        <taxon>Bacteria</taxon>
        <taxon>Pseudomonadati</taxon>
        <taxon>Pseudomonadota</taxon>
        <taxon>Betaproteobacteria</taxon>
        <taxon>Burkholderiales</taxon>
        <taxon>Oxalobacteraceae</taxon>
        <taxon>Undibacterium</taxon>
    </lineage>
</organism>
<reference evidence="6" key="1">
    <citation type="journal article" date="2019" name="Int. J. Syst. Evol. Microbiol.">
        <title>The Global Catalogue of Microorganisms (GCM) 10K type strain sequencing project: providing services to taxonomists for standard genome sequencing and annotation.</title>
        <authorList>
            <consortium name="The Broad Institute Genomics Platform"/>
            <consortium name="The Broad Institute Genome Sequencing Center for Infectious Disease"/>
            <person name="Wu L."/>
            <person name="Ma J."/>
        </authorList>
    </citation>
    <scope>NUCLEOTIDE SEQUENCE [LARGE SCALE GENOMIC DNA]</scope>
    <source>
        <strain evidence="6">KCTC 23917</strain>
    </source>
</reference>
<evidence type="ECO:0008006" key="7">
    <source>
        <dbReference type="Google" id="ProtNLM"/>
    </source>
</evidence>
<dbReference type="Pfam" id="PF13598">
    <property type="entry name" value="DUF4139"/>
    <property type="match status" value="1"/>
</dbReference>
<keyword evidence="2" id="KW-0732">Signal</keyword>
<gene>
    <name evidence="5" type="ORF">GCM10010946_32840</name>
</gene>
<keyword evidence="6" id="KW-1185">Reference proteome</keyword>
<dbReference type="PANTHER" id="PTHR31005:SF8">
    <property type="entry name" value="DUF4139 DOMAIN-CONTAINING PROTEIN"/>
    <property type="match status" value="1"/>
</dbReference>
<protein>
    <recommendedName>
        <fullName evidence="7">Mucoidy inhibitor MuiA family protein</fullName>
    </recommendedName>
</protein>
<dbReference type="NCBIfam" id="TIGR02231">
    <property type="entry name" value="mucoidy inhibitor MuiA family protein"/>
    <property type="match status" value="1"/>
</dbReference>
<sequence>MRKHFGLLVAGILPLLVQAQTTPAKITQVTVYPGMAKVERQLHVGAGEKELIIPCLSALFDADSLRIQTDNGIRFGDIRIQNVPVERAPECADSPQNKRIRELEEQIAAANAEIQAGNIALDYLRRFPGDKNAAAPLTAVEPLRRQSQDLLNKQAQTERRMGLLNKELANLTAERDEQSGNVREVRSVSIRVAAAQEGNLQLQYMVPGAGWAPVYRATLDTRSGNLRIDKHAQVSQRSGEEWQQVSLVLSTTQPNQFNRLPFASAWQLDLRQPEPVYAMPKLAPVPSPAMAAKAVSVTGSRRTAEADFDISVFQGAFSAEYKIPGKVSLPSDGRKLSYALEQVQQTAEVLTRILPAQNNSAWLLARFDRPAGSWPQGQLQLYRDQEYISQMPLNFGTEEKVELPFGKDEKILVSVTPTRKDAEDKGFTGSRQQQTLKHAYRITNQHQQPRVIQVLEATPVALHQEIKVEKQITPAFTETDWNKQAGVSVWKFTLAPGQSSDLSATYQISFPKEPGISGLR</sequence>
<dbReference type="InterPro" id="IPR025554">
    <property type="entry name" value="DUF4140"/>
</dbReference>
<evidence type="ECO:0000313" key="5">
    <source>
        <dbReference type="EMBL" id="GGX51500.1"/>
    </source>
</evidence>
<dbReference type="RefSeq" id="WP_189358448.1">
    <property type="nucleotide sequence ID" value="NZ_BMYU01000010.1"/>
</dbReference>
<dbReference type="Pfam" id="PF13600">
    <property type="entry name" value="DUF4140"/>
    <property type="match status" value="1"/>
</dbReference>
<evidence type="ECO:0000259" key="4">
    <source>
        <dbReference type="Pfam" id="PF13600"/>
    </source>
</evidence>
<dbReference type="EMBL" id="BMYU01000010">
    <property type="protein sequence ID" value="GGX51500.1"/>
    <property type="molecule type" value="Genomic_DNA"/>
</dbReference>
<dbReference type="Proteomes" id="UP000653343">
    <property type="component" value="Unassembled WGS sequence"/>
</dbReference>
<comment type="caution">
    <text evidence="5">The sequence shown here is derived from an EMBL/GenBank/DDBJ whole genome shotgun (WGS) entry which is preliminary data.</text>
</comment>
<keyword evidence="1" id="KW-0175">Coiled coil</keyword>